<proteinExistence type="predicted"/>
<organismHost>
    <name type="scientific">Macaca</name>
    <name type="common">macaques</name>
    <dbReference type="NCBI Taxonomy" id="9539"/>
</organismHost>
<organismHost>
    <name type="scientific">Saimiri</name>
    <name type="common">squirrel monkeys</name>
    <dbReference type="NCBI Taxonomy" id="9520"/>
</organismHost>
<organismHost>
    <name type="scientific">Mus musculus</name>
    <name type="common">Mouse</name>
    <dbReference type="NCBI Taxonomy" id="10090"/>
</organismHost>
<organismHost>
    <name type="scientific">Bandicota bengalensis</name>
    <name type="common">lesser bandicoot rat</name>
    <dbReference type="NCBI Taxonomy" id="69079"/>
</organismHost>
<sequence>MSPPRGLTLLERPRLLRQRLPPLLMLRWYAPSCRILKPLFLLSFSPLCSLSLNPLFLGRIRYSVLFMIFWRRTSAARLALAWRSVRTLDLLMNMPMSYTDAFFHLMVEICSAGAIARGEDQLITSAVAFLQGARLLIFPFARVGSNAVGIMPRSGSRFTPCTTYIRVRLPGQCVLMVCTLYML</sequence>
<organismHost>
    <name type="scientific">Cercopithecus hamlyni</name>
    <name type="common">Owl-faced monkey</name>
    <name type="synonym">Hamlyn's monkey</name>
    <dbReference type="NCBI Taxonomy" id="9536"/>
</organismHost>
<name>A0A7G1HM23_HEV</name>
<organismHost>
    <name type="scientific">Pan troglodytes</name>
    <name type="common">Chimpanzee</name>
    <dbReference type="NCBI Taxonomy" id="9598"/>
</organismHost>
<organismHost>
    <name type="scientific">Homo sapiens</name>
    <name type="common">Human</name>
    <dbReference type="NCBI Taxonomy" id="9606"/>
</organismHost>
<organismHost>
    <name type="scientific">Gallus gallus</name>
    <name type="common">Chicken</name>
    <dbReference type="NCBI Taxonomy" id="9031"/>
</organismHost>
<organismHost>
    <name type="scientific">Chlorocebus aethiops</name>
    <name type="common">Green monkey</name>
    <name type="synonym">Cercopithecus aethiops</name>
    <dbReference type="NCBI Taxonomy" id="9534"/>
</organismHost>
<dbReference type="EMBL" id="LC549186">
    <property type="protein sequence ID" value="BCG49795.1"/>
    <property type="molecule type" value="Genomic_RNA"/>
</dbReference>
<organismHost>
    <name type="scientific">Callithrix</name>
    <dbReference type="NCBI Taxonomy" id="9481"/>
</organismHost>
<accession>A0A7G1HM23</accession>
<protein>
    <submittedName>
        <fullName evidence="1">Uncharacterized protein</fullName>
    </submittedName>
</protein>
<organism evidence="1">
    <name type="scientific">Hepatitis E virus</name>
    <name type="common">HEV</name>
    <dbReference type="NCBI Taxonomy" id="1678143"/>
    <lineage>
        <taxon>Viruses</taxon>
        <taxon>Riboviria</taxon>
        <taxon>Orthornavirae</taxon>
        <taxon>Kitrinoviricota</taxon>
        <taxon>Alsuviricetes</taxon>
        <taxon>Hepelivirales</taxon>
        <taxon>Hepeviridae</taxon>
        <taxon>Orthohepevirinae</taxon>
        <taxon>Paslahepevirus</taxon>
    </lineage>
</organism>
<organismHost>
    <name type="scientific">Sus scrofa</name>
    <name type="common">Pig</name>
    <dbReference type="NCBI Taxonomy" id="9823"/>
</organismHost>
<evidence type="ECO:0000313" key="1">
    <source>
        <dbReference type="EMBL" id="BCG49795.1"/>
    </source>
</evidence>
<reference evidence="1" key="1">
    <citation type="journal article" date="2020" name="Viruses">
        <title>Characterization of a Novel Rat Hepatitis E Virus Isolated from an Asian Musk Shrew (Suncus murinus).</title>
        <authorList>
            <person name="Bai H."/>
            <person name="Li W."/>
            <person name="Guan D."/>
            <person name="Su J."/>
            <person name="Ke C."/>
            <person name="Ami Y."/>
            <person name="Suzaki Y."/>
            <person name="Takeda N."/>
            <person name="Muramatsu M."/>
            <person name="Li T.C."/>
        </authorList>
    </citation>
    <scope>NUCLEOTIDE SEQUENCE</scope>
    <source>
        <strain evidence="1">S1129</strain>
    </source>
</reference>